<dbReference type="AlphaFoldDB" id="A0A848MC88"/>
<name>A0A848MC88_PAELE</name>
<proteinExistence type="predicted"/>
<reference evidence="1 2" key="1">
    <citation type="submission" date="2020-04" db="EMBL/GenBank/DDBJ databases">
        <title>Paenibacillus algicola sp. nov., a novel marine bacterium producing alginate lyase.</title>
        <authorList>
            <person name="Huang H."/>
        </authorList>
    </citation>
    <scope>NUCLEOTIDE SEQUENCE [LARGE SCALE GENOMIC DNA]</scope>
    <source>
        <strain evidence="1 2">L7-75</strain>
    </source>
</reference>
<comment type="caution">
    <text evidence="1">The sequence shown here is derived from an EMBL/GenBank/DDBJ whole genome shotgun (WGS) entry which is preliminary data.</text>
</comment>
<sequence>MACGCRGGCCPDVGGDGSLCDCCVTPMQNILEQIPAGTRITLGTVDNTSGNLQNVDFESVSDYIAIVLEGANRIAVPVCKVTGISGERL</sequence>
<keyword evidence="2" id="KW-1185">Reference proteome</keyword>
<organism evidence="1 2">
    <name type="scientific">Paenibacillus lemnae</name>
    <dbReference type="NCBI Taxonomy" id="1330551"/>
    <lineage>
        <taxon>Bacteria</taxon>
        <taxon>Bacillati</taxon>
        <taxon>Bacillota</taxon>
        <taxon>Bacilli</taxon>
        <taxon>Bacillales</taxon>
        <taxon>Paenibacillaceae</taxon>
        <taxon>Paenibacillus</taxon>
    </lineage>
</organism>
<accession>A0A848MC88</accession>
<dbReference type="EMBL" id="JABBPN010000024">
    <property type="protein sequence ID" value="NMO97839.1"/>
    <property type="molecule type" value="Genomic_DNA"/>
</dbReference>
<protein>
    <submittedName>
        <fullName evidence="1">Uncharacterized protein</fullName>
    </submittedName>
</protein>
<dbReference type="Proteomes" id="UP000565468">
    <property type="component" value="Unassembled WGS sequence"/>
</dbReference>
<gene>
    <name evidence="1" type="ORF">HII30_18925</name>
</gene>
<evidence type="ECO:0000313" key="1">
    <source>
        <dbReference type="EMBL" id="NMO97839.1"/>
    </source>
</evidence>
<evidence type="ECO:0000313" key="2">
    <source>
        <dbReference type="Proteomes" id="UP000565468"/>
    </source>
</evidence>